<evidence type="ECO:0000256" key="9">
    <source>
        <dbReference type="ARBA" id="ARBA00022729"/>
    </source>
</evidence>
<evidence type="ECO:0000256" key="18">
    <source>
        <dbReference type="ARBA" id="ARBA00046718"/>
    </source>
</evidence>
<keyword evidence="5" id="KW-0796">Tight junction</keyword>
<evidence type="ECO:0000256" key="8">
    <source>
        <dbReference type="ARBA" id="ARBA00022692"/>
    </source>
</evidence>
<feature type="domain" description="Ig-like" evidence="21">
    <location>
        <begin position="128"/>
        <end position="228"/>
    </location>
</feature>
<gene>
    <name evidence="22" type="primary">LOC102347948</name>
</gene>
<dbReference type="PANTHER" id="PTHR45113:SF1">
    <property type="entry name" value="JUNCTIONAL ADHESION MOLECULE A"/>
    <property type="match status" value="1"/>
</dbReference>
<dbReference type="SUPFAM" id="SSF48726">
    <property type="entry name" value="Immunoglobulin"/>
    <property type="match status" value="2"/>
</dbReference>
<feature type="chain" id="PRO_5003579537" description="Junctional adhesion molecule A" evidence="20">
    <location>
        <begin position="25"/>
        <end position="290"/>
    </location>
</feature>
<dbReference type="eggNOG" id="ENOG502QWVN">
    <property type="taxonomic scope" value="Eukaryota"/>
</dbReference>
<evidence type="ECO:0000256" key="12">
    <source>
        <dbReference type="ARBA" id="ARBA00022989"/>
    </source>
</evidence>
<dbReference type="EMBL" id="AFYH01247437">
    <property type="status" value="NOT_ANNOTATED_CDS"/>
    <property type="molecule type" value="Genomic_DNA"/>
</dbReference>
<evidence type="ECO:0000256" key="11">
    <source>
        <dbReference type="ARBA" id="ARBA00022949"/>
    </source>
</evidence>
<evidence type="ECO:0000256" key="5">
    <source>
        <dbReference type="ARBA" id="ARBA00022427"/>
    </source>
</evidence>
<protein>
    <recommendedName>
        <fullName evidence="4">Junctional adhesion molecule A</fullName>
    </recommendedName>
    <alternativeName>
        <fullName evidence="17">Junctional adhesion molecule 1</fullName>
    </alternativeName>
</protein>
<dbReference type="InterPro" id="IPR003598">
    <property type="entry name" value="Ig_sub2"/>
</dbReference>
<organism evidence="22 23">
    <name type="scientific">Latimeria chalumnae</name>
    <name type="common">Coelacanth</name>
    <dbReference type="NCBI Taxonomy" id="7897"/>
    <lineage>
        <taxon>Eukaryota</taxon>
        <taxon>Metazoa</taxon>
        <taxon>Chordata</taxon>
        <taxon>Craniata</taxon>
        <taxon>Vertebrata</taxon>
        <taxon>Euteleostomi</taxon>
        <taxon>Coelacanthiformes</taxon>
        <taxon>Coelacanthidae</taxon>
        <taxon>Latimeria</taxon>
    </lineage>
</organism>
<dbReference type="EMBL" id="AFYH01247436">
    <property type="status" value="NOT_ANNOTATED_CDS"/>
    <property type="molecule type" value="Genomic_DNA"/>
</dbReference>
<dbReference type="EMBL" id="AFYH01247435">
    <property type="status" value="NOT_ANNOTATED_CDS"/>
    <property type="molecule type" value="Genomic_DNA"/>
</dbReference>
<dbReference type="EMBL" id="AFYH01247439">
    <property type="status" value="NOT_ANNOTATED_CDS"/>
    <property type="molecule type" value="Genomic_DNA"/>
</dbReference>
<comment type="subcellular location">
    <subcellularLocation>
        <location evidence="2">Cell junction</location>
        <location evidence="2">Tight junction</location>
    </subcellularLocation>
    <subcellularLocation>
        <location evidence="1">Cell membrane</location>
        <topology evidence="1">Single-pass type I membrane protein</topology>
    </subcellularLocation>
</comment>
<dbReference type="HOGENOM" id="CLU_067351_0_0_1"/>
<dbReference type="GO" id="GO:0007155">
    <property type="term" value="P:cell adhesion"/>
    <property type="evidence" value="ECO:0007669"/>
    <property type="project" value="InterPro"/>
</dbReference>
<keyword evidence="7" id="KW-0597">Phosphoprotein</keyword>
<dbReference type="GO" id="GO:0090559">
    <property type="term" value="P:regulation of membrane permeability"/>
    <property type="evidence" value="ECO:0007669"/>
    <property type="project" value="TreeGrafter"/>
</dbReference>
<dbReference type="EMBL" id="AFYH01247442">
    <property type="status" value="NOT_ANNOTATED_CDS"/>
    <property type="molecule type" value="Genomic_DNA"/>
</dbReference>
<dbReference type="Gene3D" id="2.60.40.10">
    <property type="entry name" value="Immunoglobulins"/>
    <property type="match status" value="2"/>
</dbReference>
<feature type="domain" description="Ig-like" evidence="21">
    <location>
        <begin position="20"/>
        <end position="123"/>
    </location>
</feature>
<dbReference type="PROSITE" id="PS50835">
    <property type="entry name" value="IG_LIKE"/>
    <property type="match status" value="2"/>
</dbReference>
<keyword evidence="11" id="KW-0965">Cell junction</keyword>
<keyword evidence="9 20" id="KW-0732">Signal</keyword>
<comment type="subunit">
    <text evidence="18">Interacts with the ninth PDZ domain of MPDZ. Interacts with the first PDZ domain of PARD3. The association between PARD3 and PARD6B probably disrupts this interaction. Interacts with ITGAL (via I-domain). Interacts with CD151.</text>
</comment>
<dbReference type="STRING" id="7897.ENSLACP00000001081"/>
<dbReference type="InterPro" id="IPR042456">
    <property type="entry name" value="F11R"/>
</dbReference>
<reference evidence="23" key="1">
    <citation type="submission" date="2011-08" db="EMBL/GenBank/DDBJ databases">
        <title>The draft genome of Latimeria chalumnae.</title>
        <authorList>
            <person name="Di Palma F."/>
            <person name="Alfoldi J."/>
            <person name="Johnson J."/>
            <person name="Berlin A."/>
            <person name="Gnerre S."/>
            <person name="Jaffe D."/>
            <person name="MacCallum I."/>
            <person name="Young S."/>
            <person name="Walker B.J."/>
            <person name="Lander E."/>
            <person name="Lindblad-Toh K."/>
        </authorList>
    </citation>
    <scope>NUCLEOTIDE SEQUENCE [LARGE SCALE GENOMIC DNA]</scope>
    <source>
        <strain evidence="23">Wild caught</strain>
    </source>
</reference>
<evidence type="ECO:0000256" key="19">
    <source>
        <dbReference type="SAM" id="Phobius"/>
    </source>
</evidence>
<keyword evidence="15" id="KW-0325">Glycoprotein</keyword>
<evidence type="ECO:0000259" key="21">
    <source>
        <dbReference type="PROSITE" id="PS50835"/>
    </source>
</evidence>
<evidence type="ECO:0000256" key="10">
    <source>
        <dbReference type="ARBA" id="ARBA00022737"/>
    </source>
</evidence>
<evidence type="ECO:0000256" key="15">
    <source>
        <dbReference type="ARBA" id="ARBA00023180"/>
    </source>
</evidence>
<dbReference type="EMBL" id="AFYH01247441">
    <property type="status" value="NOT_ANNOTATED_CDS"/>
    <property type="molecule type" value="Genomic_DNA"/>
</dbReference>
<dbReference type="PANTHER" id="PTHR45113">
    <property type="entry name" value="JUNCTIONAL ADHESION MOLECULE A"/>
    <property type="match status" value="1"/>
</dbReference>
<reference evidence="22" key="3">
    <citation type="submission" date="2025-09" db="UniProtKB">
        <authorList>
            <consortium name="Ensembl"/>
        </authorList>
    </citation>
    <scope>IDENTIFICATION</scope>
</reference>
<dbReference type="OMA" id="CESVNDA"/>
<dbReference type="InterPro" id="IPR013783">
    <property type="entry name" value="Ig-like_fold"/>
</dbReference>
<dbReference type="Bgee" id="ENSLACG00000000967">
    <property type="expression patterns" value="Expressed in pectoral fin and 3 other cell types or tissues"/>
</dbReference>
<dbReference type="EMBL" id="AFYH01247438">
    <property type="status" value="NOT_ANNOTATED_CDS"/>
    <property type="molecule type" value="Genomic_DNA"/>
</dbReference>
<dbReference type="InterPro" id="IPR013106">
    <property type="entry name" value="Ig_V-set"/>
</dbReference>
<dbReference type="GeneTree" id="ENSGT00940000159186"/>
<dbReference type="EMBL" id="AFYH01247440">
    <property type="status" value="NOT_ANNOTATED_CDS"/>
    <property type="molecule type" value="Genomic_DNA"/>
</dbReference>
<evidence type="ECO:0000256" key="4">
    <source>
        <dbReference type="ARBA" id="ARBA00016608"/>
    </source>
</evidence>
<proteinExistence type="inferred from homology"/>
<dbReference type="EMBL" id="AFYH01247434">
    <property type="status" value="NOT_ANNOTATED_CDS"/>
    <property type="molecule type" value="Genomic_DNA"/>
</dbReference>
<evidence type="ECO:0000313" key="23">
    <source>
        <dbReference type="Proteomes" id="UP000008672"/>
    </source>
</evidence>
<keyword evidence="23" id="KW-1185">Reference proteome</keyword>
<keyword evidence="6" id="KW-1003">Cell membrane</keyword>
<dbReference type="FunCoup" id="H2ZUL0">
    <property type="interactions" value="369"/>
</dbReference>
<evidence type="ECO:0000256" key="3">
    <source>
        <dbReference type="ARBA" id="ARBA00008637"/>
    </source>
</evidence>
<keyword evidence="12 19" id="KW-1133">Transmembrane helix</keyword>
<evidence type="ECO:0000256" key="1">
    <source>
        <dbReference type="ARBA" id="ARBA00004251"/>
    </source>
</evidence>
<evidence type="ECO:0000256" key="7">
    <source>
        <dbReference type="ARBA" id="ARBA00022553"/>
    </source>
</evidence>
<dbReference type="GO" id="GO:0090557">
    <property type="term" value="P:establishment of endothelial intestinal barrier"/>
    <property type="evidence" value="ECO:0007669"/>
    <property type="project" value="TreeGrafter"/>
</dbReference>
<dbReference type="SMART" id="SM00409">
    <property type="entry name" value="IG"/>
    <property type="match status" value="2"/>
</dbReference>
<keyword evidence="10" id="KW-0677">Repeat</keyword>
<dbReference type="Proteomes" id="UP000008672">
    <property type="component" value="Unassembled WGS sequence"/>
</dbReference>
<sequence length="290" mass="32055">MVLRMFYPLCLILIFGLTWPWSDAYEVTTDYPNVSVPENGAVDLSCKYTGDFGSPRVVWKFRDESGSHALVYFDKKFTENYKERADFSSKGIHLRTTTRADTGKYTCEVSQGSRYSEVTVQLTIEVPPSVPSCEIPTSVTNGATVKLTCFEPDGSPPSTYSWYKDDVLVPDDPKKAPAFVNSSFTNDRKIGVLTFSSVTHGDSGEYFCQAANGIGESQFCTAVRMEVSDVNVGGIVAAVIIVVLILALLGLGLWYAYRKGYIQKKIASKPKAIYKQPPVDETDDVSHKLN</sequence>
<evidence type="ECO:0000256" key="17">
    <source>
        <dbReference type="ARBA" id="ARBA00030590"/>
    </source>
</evidence>
<accession>H2ZUL0</accession>
<keyword evidence="16" id="KW-0393">Immunoglobulin domain</keyword>
<evidence type="ECO:0000256" key="14">
    <source>
        <dbReference type="ARBA" id="ARBA00023157"/>
    </source>
</evidence>
<evidence type="ECO:0000256" key="13">
    <source>
        <dbReference type="ARBA" id="ARBA00023136"/>
    </source>
</evidence>
<dbReference type="InterPro" id="IPR007110">
    <property type="entry name" value="Ig-like_dom"/>
</dbReference>
<keyword evidence="8 19" id="KW-0812">Transmembrane</keyword>
<keyword evidence="13 19" id="KW-0472">Membrane</keyword>
<dbReference type="SMART" id="SM00408">
    <property type="entry name" value="IGc2"/>
    <property type="match status" value="2"/>
</dbReference>
<feature type="transmembrane region" description="Helical" evidence="19">
    <location>
        <begin position="232"/>
        <end position="257"/>
    </location>
</feature>
<comment type="similarity">
    <text evidence="3">Belongs to the immunoglobulin superfamily.</text>
</comment>
<dbReference type="GO" id="GO:0050892">
    <property type="term" value="P:intestinal absorption"/>
    <property type="evidence" value="ECO:0007669"/>
    <property type="project" value="TreeGrafter"/>
</dbReference>
<evidence type="ECO:0000256" key="2">
    <source>
        <dbReference type="ARBA" id="ARBA00004435"/>
    </source>
</evidence>
<dbReference type="InterPro" id="IPR003599">
    <property type="entry name" value="Ig_sub"/>
</dbReference>
<dbReference type="Ensembl" id="ENSLACT00000001091.2">
    <property type="protein sequence ID" value="ENSLACP00000001081.2"/>
    <property type="gene ID" value="ENSLACG00000000967.2"/>
</dbReference>
<keyword evidence="14" id="KW-1015">Disulfide bond</keyword>
<dbReference type="InterPro" id="IPR036179">
    <property type="entry name" value="Ig-like_dom_sf"/>
</dbReference>
<evidence type="ECO:0000313" key="22">
    <source>
        <dbReference type="Ensembl" id="ENSLACP00000001081.2"/>
    </source>
</evidence>
<name>H2ZUL0_LATCH</name>
<dbReference type="Pfam" id="PF07686">
    <property type="entry name" value="V-set"/>
    <property type="match status" value="1"/>
</dbReference>
<dbReference type="GO" id="GO:0005886">
    <property type="term" value="C:plasma membrane"/>
    <property type="evidence" value="ECO:0007669"/>
    <property type="project" value="UniProtKB-SubCell"/>
</dbReference>
<evidence type="ECO:0000256" key="6">
    <source>
        <dbReference type="ARBA" id="ARBA00022475"/>
    </source>
</evidence>
<evidence type="ECO:0000256" key="16">
    <source>
        <dbReference type="ARBA" id="ARBA00023319"/>
    </source>
</evidence>
<dbReference type="InParanoid" id="H2ZUL0"/>
<feature type="signal peptide" evidence="20">
    <location>
        <begin position="1"/>
        <end position="24"/>
    </location>
</feature>
<dbReference type="FunFam" id="2.60.40.10:FF:000342">
    <property type="entry name" value="Junctional adhesion molecule A"/>
    <property type="match status" value="1"/>
</dbReference>
<dbReference type="SMART" id="SM00406">
    <property type="entry name" value="IGv"/>
    <property type="match status" value="2"/>
</dbReference>
<dbReference type="AlphaFoldDB" id="H2ZUL0"/>
<dbReference type="EMBL" id="AFYH01247443">
    <property type="status" value="NOT_ANNOTATED_CDS"/>
    <property type="molecule type" value="Genomic_DNA"/>
</dbReference>
<evidence type="ECO:0000256" key="20">
    <source>
        <dbReference type="SAM" id="SignalP"/>
    </source>
</evidence>
<dbReference type="GO" id="GO:0005923">
    <property type="term" value="C:bicellular tight junction"/>
    <property type="evidence" value="ECO:0007669"/>
    <property type="project" value="UniProtKB-SubCell"/>
</dbReference>
<dbReference type="Pfam" id="PF13927">
    <property type="entry name" value="Ig_3"/>
    <property type="match status" value="1"/>
</dbReference>
<reference evidence="22" key="2">
    <citation type="submission" date="2025-08" db="UniProtKB">
        <authorList>
            <consortium name="Ensembl"/>
        </authorList>
    </citation>
    <scope>IDENTIFICATION</scope>
</reference>